<feature type="transmembrane region" description="Helical" evidence="1">
    <location>
        <begin position="120"/>
        <end position="142"/>
    </location>
</feature>
<reference evidence="2 3" key="1">
    <citation type="submission" date="2019-03" db="EMBL/GenBank/DDBJ databases">
        <title>Genomic Encyclopedia of Archaeal and Bacterial Type Strains, Phase II (KMG-II): from individual species to whole genera.</title>
        <authorList>
            <person name="Goeker M."/>
        </authorList>
    </citation>
    <scope>NUCLEOTIDE SEQUENCE [LARGE SCALE GENOMIC DNA]</scope>
    <source>
        <strain evidence="2 3">ATCC 700618</strain>
    </source>
</reference>
<feature type="transmembrane region" description="Helical" evidence="1">
    <location>
        <begin position="80"/>
        <end position="108"/>
    </location>
</feature>
<dbReference type="EMBL" id="SNWN01000009">
    <property type="protein sequence ID" value="TDO21156.1"/>
    <property type="molecule type" value="Genomic_DNA"/>
</dbReference>
<evidence type="ECO:0000256" key="1">
    <source>
        <dbReference type="SAM" id="Phobius"/>
    </source>
</evidence>
<evidence type="ECO:0000313" key="2">
    <source>
        <dbReference type="EMBL" id="TDO21156.1"/>
    </source>
</evidence>
<keyword evidence="1" id="KW-0472">Membrane</keyword>
<organism evidence="2 3">
    <name type="scientific">Mycoplasma testudineum</name>
    <dbReference type="NCBI Taxonomy" id="244584"/>
    <lineage>
        <taxon>Bacteria</taxon>
        <taxon>Bacillati</taxon>
        <taxon>Mycoplasmatota</taxon>
        <taxon>Mollicutes</taxon>
        <taxon>Mycoplasmataceae</taxon>
        <taxon>Mycoplasma</taxon>
    </lineage>
</organism>
<dbReference type="RefSeq" id="WP_094254332.1">
    <property type="nucleotide sequence ID" value="NZ_NNCE01000001.1"/>
</dbReference>
<dbReference type="AlphaFoldDB" id="A0A4R6IGZ4"/>
<comment type="caution">
    <text evidence="2">The sequence shown here is derived from an EMBL/GenBank/DDBJ whole genome shotgun (WGS) entry which is preliminary data.</text>
</comment>
<feature type="transmembrane region" description="Helical" evidence="1">
    <location>
        <begin position="21"/>
        <end position="48"/>
    </location>
</feature>
<accession>A0A4R6IGZ4</accession>
<sequence>MSEQEQSKIRYLQRRVKQDHRLIRAGTIVWSLCIAIFISAIVSLSFYISAAVNSYSASNNSVVIIDGSDINPINLSNSRFYLSIIFFAASVATSIIFSSAGAIIEIITSVNIARYEKFEIRALLIWAILSIFFWFLFFPWILLHVKFSKIRKEILSIPLG</sequence>
<keyword evidence="3" id="KW-1185">Reference proteome</keyword>
<evidence type="ECO:0000313" key="3">
    <source>
        <dbReference type="Proteomes" id="UP000295518"/>
    </source>
</evidence>
<name>A0A4R6IGZ4_9MOLU</name>
<proteinExistence type="predicted"/>
<keyword evidence="1" id="KW-1133">Transmembrane helix</keyword>
<protein>
    <submittedName>
        <fullName evidence="2">Uncharacterized protein</fullName>
    </submittedName>
</protein>
<dbReference type="Proteomes" id="UP000295518">
    <property type="component" value="Unassembled WGS sequence"/>
</dbReference>
<gene>
    <name evidence="2" type="ORF">EI74_0187</name>
</gene>
<keyword evidence="1" id="KW-0812">Transmembrane</keyword>